<evidence type="ECO:0000313" key="8">
    <source>
        <dbReference type="EMBL" id="MBM9432191.1"/>
    </source>
</evidence>
<dbReference type="PANTHER" id="PTHR30177">
    <property type="entry name" value="GLYCINE BETAINE/L-PROLINE TRANSPORT SYSTEM PERMEASE PROTEIN PROW"/>
    <property type="match status" value="1"/>
</dbReference>
<keyword evidence="4 6" id="KW-1133">Transmembrane helix</keyword>
<comment type="subcellular location">
    <subcellularLocation>
        <location evidence="6">Cell membrane</location>
        <topology evidence="6">Multi-pass membrane protein</topology>
    </subcellularLocation>
    <subcellularLocation>
        <location evidence="1">Membrane</location>
        <topology evidence="1">Multi-pass membrane protein</topology>
    </subcellularLocation>
</comment>
<dbReference type="Proteomes" id="UP000705983">
    <property type="component" value="Unassembled WGS sequence"/>
</dbReference>
<dbReference type="Pfam" id="PF00528">
    <property type="entry name" value="BPD_transp_1"/>
    <property type="match status" value="1"/>
</dbReference>
<dbReference type="InterPro" id="IPR000515">
    <property type="entry name" value="MetI-like"/>
</dbReference>
<dbReference type="PANTHER" id="PTHR30177:SF4">
    <property type="entry name" value="OSMOPROTECTANT IMPORT PERMEASE PROTEIN OSMW"/>
    <property type="match status" value="1"/>
</dbReference>
<feature type="transmembrane region" description="Helical" evidence="6">
    <location>
        <begin position="81"/>
        <end position="100"/>
    </location>
</feature>
<proteinExistence type="inferred from homology"/>
<comment type="similarity">
    <text evidence="6">Belongs to the binding-protein-dependent transport system permease family.</text>
</comment>
<keyword evidence="9" id="KW-1185">Reference proteome</keyword>
<dbReference type="InterPro" id="IPR035906">
    <property type="entry name" value="MetI-like_sf"/>
</dbReference>
<keyword evidence="3 6" id="KW-0812">Transmembrane</keyword>
<feature type="transmembrane region" description="Helical" evidence="6">
    <location>
        <begin position="56"/>
        <end position="74"/>
    </location>
</feature>
<feature type="transmembrane region" description="Helical" evidence="6">
    <location>
        <begin position="179"/>
        <end position="204"/>
    </location>
</feature>
<feature type="domain" description="ABC transmembrane type-1" evidence="7">
    <location>
        <begin position="15"/>
        <end position="197"/>
    </location>
</feature>
<dbReference type="InterPro" id="IPR051204">
    <property type="entry name" value="ABC_transp_perm/SBD"/>
</dbReference>
<sequence>MTWLSYSWGHIADLLLIHLAITIPPILISILIAVPIGRLAFRYPRLGGPLLSASTLLYAIPALPLLIIIPVLFGTSLRSSATITIALTVYGVALLVRSAADGFESVDPAVRQAALAVGYSKRHMLWLVDLPLATPVIVSGIRVVTVSTVGLTTIGALVGIQSLGSLFTDGFQRDIPASIVTGIVLTVIVALALDALVQLIGYLLTPWTRAGSSRGVGVS</sequence>
<evidence type="ECO:0000256" key="5">
    <source>
        <dbReference type="ARBA" id="ARBA00023136"/>
    </source>
</evidence>
<evidence type="ECO:0000256" key="3">
    <source>
        <dbReference type="ARBA" id="ARBA00022692"/>
    </source>
</evidence>
<evidence type="ECO:0000256" key="2">
    <source>
        <dbReference type="ARBA" id="ARBA00022448"/>
    </source>
</evidence>
<organism evidence="8 9">
    <name type="scientific">Flaviflexus equikiangi</name>
    <dbReference type="NCBI Taxonomy" id="2758573"/>
    <lineage>
        <taxon>Bacteria</taxon>
        <taxon>Bacillati</taxon>
        <taxon>Actinomycetota</taxon>
        <taxon>Actinomycetes</taxon>
        <taxon>Actinomycetales</taxon>
        <taxon>Actinomycetaceae</taxon>
        <taxon>Flaviflexus</taxon>
    </lineage>
</organism>
<feature type="transmembrane region" description="Helical" evidence="6">
    <location>
        <begin position="132"/>
        <end position="158"/>
    </location>
</feature>
<accession>A0ABS2TFA5</accession>
<keyword evidence="2 6" id="KW-0813">Transport</keyword>
<evidence type="ECO:0000256" key="4">
    <source>
        <dbReference type="ARBA" id="ARBA00022989"/>
    </source>
</evidence>
<dbReference type="EMBL" id="JAFFJS010000001">
    <property type="protein sequence ID" value="MBM9432191.1"/>
    <property type="molecule type" value="Genomic_DNA"/>
</dbReference>
<evidence type="ECO:0000256" key="1">
    <source>
        <dbReference type="ARBA" id="ARBA00004141"/>
    </source>
</evidence>
<dbReference type="RefSeq" id="WP_182171938.1">
    <property type="nucleotide sequence ID" value="NZ_CP059676.1"/>
</dbReference>
<evidence type="ECO:0000256" key="6">
    <source>
        <dbReference type="RuleBase" id="RU363032"/>
    </source>
</evidence>
<gene>
    <name evidence="8" type="ORF">JVW63_00480</name>
</gene>
<dbReference type="CDD" id="cd06261">
    <property type="entry name" value="TM_PBP2"/>
    <property type="match status" value="1"/>
</dbReference>
<reference evidence="9" key="1">
    <citation type="submission" date="2021-02" db="EMBL/GenBank/DDBJ databases">
        <title>Leucobacter sp. CX169.</title>
        <authorList>
            <person name="Cheng Y."/>
        </authorList>
    </citation>
    <scope>NUCLEOTIDE SEQUENCE [LARGE SCALE GENOMIC DNA]</scope>
    <source>
        <strain evidence="9">JY899</strain>
    </source>
</reference>
<evidence type="ECO:0000259" key="7">
    <source>
        <dbReference type="PROSITE" id="PS50928"/>
    </source>
</evidence>
<evidence type="ECO:0000313" key="9">
    <source>
        <dbReference type="Proteomes" id="UP000705983"/>
    </source>
</evidence>
<name>A0ABS2TFA5_9ACTO</name>
<protein>
    <submittedName>
        <fullName evidence="8">ABC transporter permease</fullName>
    </submittedName>
</protein>
<dbReference type="Gene3D" id="1.10.3720.10">
    <property type="entry name" value="MetI-like"/>
    <property type="match status" value="1"/>
</dbReference>
<dbReference type="SUPFAM" id="SSF161098">
    <property type="entry name" value="MetI-like"/>
    <property type="match status" value="1"/>
</dbReference>
<comment type="caution">
    <text evidence="8">The sequence shown here is derived from an EMBL/GenBank/DDBJ whole genome shotgun (WGS) entry which is preliminary data.</text>
</comment>
<keyword evidence="5 6" id="KW-0472">Membrane</keyword>
<feature type="transmembrane region" description="Helical" evidence="6">
    <location>
        <begin position="12"/>
        <end position="36"/>
    </location>
</feature>
<dbReference type="PROSITE" id="PS50928">
    <property type="entry name" value="ABC_TM1"/>
    <property type="match status" value="1"/>
</dbReference>